<organism evidence="2 3">
    <name type="scientific">Thalassobacterium sedimentorum</name>
    <dbReference type="NCBI Taxonomy" id="3041258"/>
    <lineage>
        <taxon>Bacteria</taxon>
        <taxon>Pseudomonadati</taxon>
        <taxon>Verrucomicrobiota</taxon>
        <taxon>Opitutia</taxon>
        <taxon>Puniceicoccales</taxon>
        <taxon>Coraliomargaritaceae</taxon>
        <taxon>Thalassobacterium</taxon>
    </lineage>
</organism>
<dbReference type="PANTHER" id="PTHR43011">
    <property type="entry name" value="IRON-SULFUR CLUSTER ASSEMBLY 2 HOMOLOG, MITOCHONDRIAL"/>
    <property type="match status" value="1"/>
</dbReference>
<name>A0ABU1AN61_9BACT</name>
<evidence type="ECO:0000259" key="1">
    <source>
        <dbReference type="Pfam" id="PF01521"/>
    </source>
</evidence>
<comment type="caution">
    <text evidence="2">The sequence shown here is derived from an EMBL/GenBank/DDBJ whole genome shotgun (WGS) entry which is preliminary data.</text>
</comment>
<proteinExistence type="predicted"/>
<dbReference type="InterPro" id="IPR035903">
    <property type="entry name" value="HesB-like_dom_sf"/>
</dbReference>
<accession>A0ABU1AN61</accession>
<evidence type="ECO:0000313" key="3">
    <source>
        <dbReference type="Proteomes" id="UP001243717"/>
    </source>
</evidence>
<dbReference type="Proteomes" id="UP001243717">
    <property type="component" value="Unassembled WGS sequence"/>
</dbReference>
<dbReference type="Pfam" id="PF01521">
    <property type="entry name" value="Fe-S_biosyn"/>
    <property type="match status" value="1"/>
</dbReference>
<dbReference type="InterPro" id="IPR017870">
    <property type="entry name" value="FeS_cluster_insertion_CS"/>
</dbReference>
<reference evidence="2 3" key="1">
    <citation type="submission" date="2023-04" db="EMBL/GenBank/DDBJ databases">
        <title>A novel bacteria isolated from coastal sediment.</title>
        <authorList>
            <person name="Liu X.-J."/>
            <person name="Du Z.-J."/>
        </authorList>
    </citation>
    <scope>NUCLEOTIDE SEQUENCE [LARGE SCALE GENOMIC DNA]</scope>
    <source>
        <strain evidence="2 3">SDUM461004</strain>
    </source>
</reference>
<dbReference type="PANTHER" id="PTHR43011:SF1">
    <property type="entry name" value="IRON-SULFUR CLUSTER ASSEMBLY 2 HOMOLOG, MITOCHONDRIAL"/>
    <property type="match status" value="1"/>
</dbReference>
<dbReference type="InterPro" id="IPR016092">
    <property type="entry name" value="ATAP"/>
</dbReference>
<protein>
    <submittedName>
        <fullName evidence="2">Iron-sulfur cluster insertion protein ErpA</fullName>
    </submittedName>
</protein>
<evidence type="ECO:0000313" key="2">
    <source>
        <dbReference type="EMBL" id="MDQ8195053.1"/>
    </source>
</evidence>
<dbReference type="PROSITE" id="PS01152">
    <property type="entry name" value="HESB"/>
    <property type="match status" value="1"/>
</dbReference>
<dbReference type="NCBIfam" id="TIGR00049">
    <property type="entry name" value="iron-sulfur cluster assembly accessory protein"/>
    <property type="match status" value="1"/>
</dbReference>
<gene>
    <name evidence="2" type="primary">erpA</name>
    <name evidence="2" type="ORF">QEH59_11495</name>
</gene>
<dbReference type="EMBL" id="JARXIC010000017">
    <property type="protein sequence ID" value="MDQ8195053.1"/>
    <property type="molecule type" value="Genomic_DNA"/>
</dbReference>
<dbReference type="NCBIfam" id="NF010147">
    <property type="entry name" value="PRK13623.1"/>
    <property type="match status" value="1"/>
</dbReference>
<feature type="domain" description="Core" evidence="1">
    <location>
        <begin position="18"/>
        <end position="117"/>
    </location>
</feature>
<keyword evidence="3" id="KW-1185">Reference proteome</keyword>
<dbReference type="InterPro" id="IPR000361">
    <property type="entry name" value="ATAP_core_dom"/>
</dbReference>
<sequence length="121" mass="12943">MDGLVDREGLDALRVGMITLTDSAVTQIRKLAAEKAGEGQILRIFVEAGGCSGFEYGMSFDDKKEEDQVLESNGVSFLIDATSLEYLDGSEVDFDDGLSGKGFDIRNPNASSTCGCGRSFN</sequence>
<dbReference type="SUPFAM" id="SSF89360">
    <property type="entry name" value="HesB-like domain"/>
    <property type="match status" value="1"/>
</dbReference>
<dbReference type="Gene3D" id="2.60.300.12">
    <property type="entry name" value="HesB-like domain"/>
    <property type="match status" value="1"/>
</dbReference>